<evidence type="ECO:0000256" key="1">
    <source>
        <dbReference type="SAM" id="MobiDB-lite"/>
    </source>
</evidence>
<organism evidence="2 3">
    <name type="scientific">Araneus ventricosus</name>
    <name type="common">Orbweaver spider</name>
    <name type="synonym">Epeira ventricosa</name>
    <dbReference type="NCBI Taxonomy" id="182803"/>
    <lineage>
        <taxon>Eukaryota</taxon>
        <taxon>Metazoa</taxon>
        <taxon>Ecdysozoa</taxon>
        <taxon>Arthropoda</taxon>
        <taxon>Chelicerata</taxon>
        <taxon>Arachnida</taxon>
        <taxon>Araneae</taxon>
        <taxon>Araneomorphae</taxon>
        <taxon>Entelegynae</taxon>
        <taxon>Araneoidea</taxon>
        <taxon>Araneidae</taxon>
        <taxon>Araneus</taxon>
    </lineage>
</organism>
<evidence type="ECO:0000313" key="3">
    <source>
        <dbReference type="Proteomes" id="UP000499080"/>
    </source>
</evidence>
<keyword evidence="3" id="KW-1185">Reference proteome</keyword>
<dbReference type="AlphaFoldDB" id="A0A4Y2UTC1"/>
<gene>
    <name evidence="2" type="ORF">AVEN_236537_1</name>
</gene>
<feature type="non-terminal residue" evidence="2">
    <location>
        <position position="1"/>
    </location>
</feature>
<accession>A0A4Y2UTC1</accession>
<feature type="compositionally biased region" description="Acidic residues" evidence="1">
    <location>
        <begin position="27"/>
        <end position="43"/>
    </location>
</feature>
<sequence>VQLRKKGIFLLTQRVDCSPKRLRAEQEVETEEEDRMEDEDEADSENKRKS</sequence>
<proteinExistence type="predicted"/>
<name>A0A4Y2UTC1_ARAVE</name>
<protein>
    <submittedName>
        <fullName evidence="2">Uncharacterized protein</fullName>
    </submittedName>
</protein>
<dbReference type="Proteomes" id="UP000499080">
    <property type="component" value="Unassembled WGS sequence"/>
</dbReference>
<evidence type="ECO:0000313" key="2">
    <source>
        <dbReference type="EMBL" id="GBO16239.1"/>
    </source>
</evidence>
<feature type="region of interest" description="Disordered" evidence="1">
    <location>
        <begin position="19"/>
        <end position="50"/>
    </location>
</feature>
<comment type="caution">
    <text evidence="2">The sequence shown here is derived from an EMBL/GenBank/DDBJ whole genome shotgun (WGS) entry which is preliminary data.</text>
</comment>
<dbReference type="EMBL" id="BGPR01040157">
    <property type="protein sequence ID" value="GBO16239.1"/>
    <property type="molecule type" value="Genomic_DNA"/>
</dbReference>
<reference evidence="2 3" key="1">
    <citation type="journal article" date="2019" name="Sci. Rep.">
        <title>Orb-weaving spider Araneus ventricosus genome elucidates the spidroin gene catalogue.</title>
        <authorList>
            <person name="Kono N."/>
            <person name="Nakamura H."/>
            <person name="Ohtoshi R."/>
            <person name="Moran D.A.P."/>
            <person name="Shinohara A."/>
            <person name="Yoshida Y."/>
            <person name="Fujiwara M."/>
            <person name="Mori M."/>
            <person name="Tomita M."/>
            <person name="Arakawa K."/>
        </authorList>
    </citation>
    <scope>NUCLEOTIDE SEQUENCE [LARGE SCALE GENOMIC DNA]</scope>
</reference>